<dbReference type="SUPFAM" id="SSF52343">
    <property type="entry name" value="Ferredoxin reductase-like, C-terminal NADP-linked domain"/>
    <property type="match status" value="1"/>
</dbReference>
<evidence type="ECO:0000256" key="5">
    <source>
        <dbReference type="ARBA" id="ARBA00023002"/>
    </source>
</evidence>
<dbReference type="InterPro" id="IPR039261">
    <property type="entry name" value="FNR_nucleotide-bd"/>
</dbReference>
<dbReference type="PANTHER" id="PTHR19384:SF84">
    <property type="entry name" value="METHIONINE SYNTHASE REDUCTASE"/>
    <property type="match status" value="1"/>
</dbReference>
<keyword evidence="3" id="KW-0285">Flavoprotein</keyword>
<dbReference type="InterPro" id="IPR001433">
    <property type="entry name" value="OxRdtase_FAD/NAD-bd"/>
</dbReference>
<evidence type="ECO:0000256" key="4">
    <source>
        <dbReference type="ARBA" id="ARBA00022827"/>
    </source>
</evidence>
<dbReference type="Gene3D" id="1.20.990.10">
    <property type="entry name" value="NADPH-cytochrome p450 Reductase, Chain A, domain 3"/>
    <property type="match status" value="1"/>
</dbReference>
<reference evidence="11 12" key="1">
    <citation type="submission" date="2019-06" db="EMBL/GenBank/DDBJ databases">
        <authorList>
            <person name="Palmer J.M."/>
        </authorList>
    </citation>
    <scope>NUCLEOTIDE SEQUENCE [LARGE SCALE GENOMIC DNA]</scope>
    <source>
        <strain evidence="9 11">TWF106</strain>
        <strain evidence="10 13">TWF191</strain>
        <strain evidence="8 12">TWF788</strain>
    </source>
</reference>
<evidence type="ECO:0000313" key="9">
    <source>
        <dbReference type="EMBL" id="KAF3204888.1"/>
    </source>
</evidence>
<dbReference type="InterPro" id="IPR017927">
    <property type="entry name" value="FAD-bd_FR_type"/>
</dbReference>
<dbReference type="Proteomes" id="UP000472727">
    <property type="component" value="Unassembled WGS sequence"/>
</dbReference>
<name>A0A6G1LVT9_ORBOL</name>
<dbReference type="InterPro" id="IPR003097">
    <property type="entry name" value="CysJ-like_FAD-binding"/>
</dbReference>
<evidence type="ECO:0000259" key="7">
    <source>
        <dbReference type="PROSITE" id="PS51384"/>
    </source>
</evidence>
<protein>
    <recommendedName>
        <fullName evidence="7">FAD-binding FR-type domain-containing protein</fullName>
    </recommendedName>
</protein>
<accession>A0A6G1LVT9</accession>
<feature type="region of interest" description="Disordered" evidence="6">
    <location>
        <begin position="1"/>
        <end position="40"/>
    </location>
</feature>
<dbReference type="GO" id="GO:0005829">
    <property type="term" value="C:cytosol"/>
    <property type="evidence" value="ECO:0007669"/>
    <property type="project" value="TreeGrafter"/>
</dbReference>
<dbReference type="AlphaFoldDB" id="A0A6G1LVT9"/>
<dbReference type="PRINTS" id="PR00371">
    <property type="entry name" value="FPNCR"/>
</dbReference>
<dbReference type="Proteomes" id="UP000479691">
    <property type="component" value="Unassembled WGS sequence"/>
</dbReference>
<comment type="similarity">
    <text evidence="2">Belongs to the flavoprotein pyridine nucleotide cytochrome reductase family.</text>
</comment>
<dbReference type="InterPro" id="IPR001709">
    <property type="entry name" value="Flavoprot_Pyr_Nucl_cyt_Rdtase"/>
</dbReference>
<dbReference type="InterPro" id="IPR023173">
    <property type="entry name" value="NADPH_Cyt_P450_Rdtase_alpha"/>
</dbReference>
<evidence type="ECO:0000256" key="3">
    <source>
        <dbReference type="ARBA" id="ARBA00022630"/>
    </source>
</evidence>
<dbReference type="Pfam" id="PF00667">
    <property type="entry name" value="FAD_binding_1"/>
    <property type="match status" value="1"/>
</dbReference>
<dbReference type="EMBL" id="JAABOE010000102">
    <property type="protein sequence ID" value="KAF3165984.1"/>
    <property type="molecule type" value="Genomic_DNA"/>
</dbReference>
<evidence type="ECO:0000256" key="2">
    <source>
        <dbReference type="ARBA" id="ARBA00006105"/>
    </source>
</evidence>
<proteinExistence type="inferred from homology"/>
<dbReference type="GO" id="GO:0009086">
    <property type="term" value="P:methionine biosynthetic process"/>
    <property type="evidence" value="ECO:0007669"/>
    <property type="project" value="TreeGrafter"/>
</dbReference>
<sequence>MTATEDEYQAIRAAESSIPEEPTKVLSNNNNSGSSSDEESLSSTVAALSKTTDAILKKAQASPILEVDFTSTGRSRIPLRSRARRASTHQVDMARAIHNLLGDSSATNLIKAECCGGGCCRINGGDGSSAPPSPSLDPLVLPNNPAFRSLNLQLTPLNMKTNLRGIFALPPNIITLEPLSEDIEYKSTVRTHPPKFVTPHPPYEVFPSKIHHTRCLTSPGAEKRTYHFDLDVTDYPEEGTGVDFVVGGAIGVCAPNDEDLVDQLFDILEVPILMRDEVINVHTKSGRWPTIWGEDESRLLTTTRRELLTWTIDVQSYPPKKNLLRVLAEYAQDEYEKKILMYLCSRQGQAAFCELRTGPYVTLYQLLSAFPSSKPPLGHLMTVLQPLMPRFYSLSSDPHTTKYANRRIVEIAVSVHEADDWQGGQRTGVGSGFFERMALKYIQSGGSATIHVPMFRGLMQNPLAREFQPDGPMILIGAGVGIAPFRGFVQRRLQSANCANKVWVIQGIRDSLLDELYAGEWGADEQKVKTVVQSRVGTGRYVQEEVRNQADLVWFVINSLDGRVFVCGSSKGMGEGVEEALIDVAMKKGKIRREEAKNFWKNKEKSFQYITETW</sequence>
<evidence type="ECO:0000313" key="11">
    <source>
        <dbReference type="Proteomes" id="UP000472727"/>
    </source>
</evidence>
<comment type="cofactor">
    <cofactor evidence="1">
        <name>FAD</name>
        <dbReference type="ChEBI" id="CHEBI:57692"/>
    </cofactor>
</comment>
<dbReference type="InterPro" id="IPR017938">
    <property type="entry name" value="Riboflavin_synthase-like_b-brl"/>
</dbReference>
<evidence type="ECO:0000256" key="1">
    <source>
        <dbReference type="ARBA" id="ARBA00001974"/>
    </source>
</evidence>
<keyword evidence="5" id="KW-0560">Oxidoreductase</keyword>
<evidence type="ECO:0000313" key="13">
    <source>
        <dbReference type="Proteomes" id="UP000483672"/>
    </source>
</evidence>
<dbReference type="Pfam" id="PF00175">
    <property type="entry name" value="NAD_binding_1"/>
    <property type="match status" value="1"/>
</dbReference>
<dbReference type="GO" id="GO:0010181">
    <property type="term" value="F:FMN binding"/>
    <property type="evidence" value="ECO:0007669"/>
    <property type="project" value="TreeGrafter"/>
</dbReference>
<feature type="compositionally biased region" description="Low complexity" evidence="6">
    <location>
        <begin position="26"/>
        <end position="35"/>
    </location>
</feature>
<dbReference type="Gene3D" id="3.40.50.80">
    <property type="entry name" value="Nucleotide-binding domain of ferredoxin-NADP reductase (FNR) module"/>
    <property type="match status" value="1"/>
</dbReference>
<dbReference type="SUPFAM" id="SSF63380">
    <property type="entry name" value="Riboflavin synthase domain-like"/>
    <property type="match status" value="1"/>
</dbReference>
<evidence type="ECO:0000313" key="10">
    <source>
        <dbReference type="EMBL" id="KAF3217937.1"/>
    </source>
</evidence>
<dbReference type="Proteomes" id="UP000483672">
    <property type="component" value="Unassembled WGS sequence"/>
</dbReference>
<evidence type="ECO:0000313" key="8">
    <source>
        <dbReference type="EMBL" id="KAF3165984.1"/>
    </source>
</evidence>
<dbReference type="EMBL" id="WIWS01000121">
    <property type="protein sequence ID" value="KAF3204888.1"/>
    <property type="molecule type" value="Genomic_DNA"/>
</dbReference>
<comment type="caution">
    <text evidence="10">The sequence shown here is derived from an EMBL/GenBank/DDBJ whole genome shotgun (WGS) entry which is preliminary data.</text>
</comment>
<dbReference type="PROSITE" id="PS51384">
    <property type="entry name" value="FAD_FR"/>
    <property type="match status" value="1"/>
</dbReference>
<keyword evidence="4" id="KW-0274">FAD</keyword>
<evidence type="ECO:0000256" key="6">
    <source>
        <dbReference type="SAM" id="MobiDB-lite"/>
    </source>
</evidence>
<dbReference type="GO" id="GO:0050667">
    <property type="term" value="P:homocysteine metabolic process"/>
    <property type="evidence" value="ECO:0007669"/>
    <property type="project" value="TreeGrafter"/>
</dbReference>
<evidence type="ECO:0000313" key="12">
    <source>
        <dbReference type="Proteomes" id="UP000479691"/>
    </source>
</evidence>
<feature type="domain" description="FAD-binding FR-type" evidence="7">
    <location>
        <begin position="203"/>
        <end position="469"/>
    </location>
</feature>
<dbReference type="GO" id="GO:0030586">
    <property type="term" value="F:[methionine synthase] reductase (NADPH) activity"/>
    <property type="evidence" value="ECO:0007669"/>
    <property type="project" value="TreeGrafter"/>
</dbReference>
<dbReference type="Gene3D" id="2.40.30.10">
    <property type="entry name" value="Translation factors"/>
    <property type="match status" value="1"/>
</dbReference>
<dbReference type="FunFam" id="1.20.990.10:FF:000007">
    <property type="entry name" value="Methionine synthase reductase"/>
    <property type="match status" value="1"/>
</dbReference>
<dbReference type="GO" id="GO:0050660">
    <property type="term" value="F:flavin adenine dinucleotide binding"/>
    <property type="evidence" value="ECO:0007669"/>
    <property type="project" value="TreeGrafter"/>
</dbReference>
<gene>
    <name evidence="9" type="ORF">TWF106_001383</name>
    <name evidence="10" type="ORF">TWF191_008354</name>
    <name evidence="8" type="ORF">TWF788_000596</name>
</gene>
<dbReference type="FunFam" id="3.40.50.80:FF:000027">
    <property type="entry name" value="FAD binding domain protein"/>
    <property type="match status" value="1"/>
</dbReference>
<dbReference type="EMBL" id="WIPF01000056">
    <property type="protein sequence ID" value="KAF3217937.1"/>
    <property type="molecule type" value="Genomic_DNA"/>
</dbReference>
<organism evidence="10 13">
    <name type="scientific">Orbilia oligospora</name>
    <name type="common">Nematode-trapping fungus</name>
    <name type="synonym">Arthrobotrys oligospora</name>
    <dbReference type="NCBI Taxonomy" id="2813651"/>
    <lineage>
        <taxon>Eukaryota</taxon>
        <taxon>Fungi</taxon>
        <taxon>Dikarya</taxon>
        <taxon>Ascomycota</taxon>
        <taxon>Pezizomycotina</taxon>
        <taxon>Orbiliomycetes</taxon>
        <taxon>Orbiliales</taxon>
        <taxon>Orbiliaceae</taxon>
        <taxon>Orbilia</taxon>
    </lineage>
</organism>
<dbReference type="PANTHER" id="PTHR19384">
    <property type="entry name" value="NITRIC OXIDE SYNTHASE-RELATED"/>
    <property type="match status" value="1"/>
</dbReference>